<evidence type="ECO:0008006" key="3">
    <source>
        <dbReference type="Google" id="ProtNLM"/>
    </source>
</evidence>
<keyword evidence="2" id="KW-1185">Reference proteome</keyword>
<reference evidence="1 2" key="1">
    <citation type="submission" date="2020-08" db="EMBL/GenBank/DDBJ databases">
        <title>A Genomic Blueprint of the Chicken Gut Microbiome.</title>
        <authorList>
            <person name="Gilroy R."/>
            <person name="Ravi A."/>
            <person name="Getino M."/>
            <person name="Pursley I."/>
            <person name="Horton D.L."/>
            <person name="Alikhan N.-F."/>
            <person name="Baker D."/>
            <person name="Gharbi K."/>
            <person name="Hall N."/>
            <person name="Watson M."/>
            <person name="Adriaenssens E.M."/>
            <person name="Foster-Nyarko E."/>
            <person name="Jarju S."/>
            <person name="Secka A."/>
            <person name="Antonio M."/>
            <person name="Oren A."/>
            <person name="Chaudhuri R."/>
            <person name="La Ragione R.M."/>
            <person name="Hildebrand F."/>
            <person name="Pallen M.J."/>
        </authorList>
    </citation>
    <scope>NUCLEOTIDE SEQUENCE [LARGE SCALE GENOMIC DNA]</scope>
    <source>
        <strain evidence="1 2">Sa5YUA1</strain>
    </source>
</reference>
<gene>
    <name evidence="1" type="ORF">H9655_16995</name>
</gene>
<dbReference type="InterPro" id="IPR016181">
    <property type="entry name" value="Acyl_CoA_acyltransferase"/>
</dbReference>
<proteinExistence type="predicted"/>
<name>A0ABR8QT61_9BACI</name>
<organism evidence="1 2">
    <name type="scientific">Cytobacillus stercorigallinarum</name>
    <dbReference type="NCBI Taxonomy" id="2762240"/>
    <lineage>
        <taxon>Bacteria</taxon>
        <taxon>Bacillati</taxon>
        <taxon>Bacillota</taxon>
        <taxon>Bacilli</taxon>
        <taxon>Bacillales</taxon>
        <taxon>Bacillaceae</taxon>
        <taxon>Cytobacillus</taxon>
    </lineage>
</organism>
<accession>A0ABR8QT61</accession>
<comment type="caution">
    <text evidence="1">The sequence shown here is derived from an EMBL/GenBank/DDBJ whole genome shotgun (WGS) entry which is preliminary data.</text>
</comment>
<dbReference type="RefSeq" id="WP_191816250.1">
    <property type="nucleotide sequence ID" value="NZ_JACSQT010000009.1"/>
</dbReference>
<dbReference type="SUPFAM" id="SSF55729">
    <property type="entry name" value="Acyl-CoA N-acyltransferases (Nat)"/>
    <property type="match status" value="1"/>
</dbReference>
<evidence type="ECO:0000313" key="2">
    <source>
        <dbReference type="Proteomes" id="UP000657931"/>
    </source>
</evidence>
<dbReference type="EMBL" id="JACSQT010000009">
    <property type="protein sequence ID" value="MBD7938734.1"/>
    <property type="molecule type" value="Genomic_DNA"/>
</dbReference>
<evidence type="ECO:0000313" key="1">
    <source>
        <dbReference type="EMBL" id="MBD7938734.1"/>
    </source>
</evidence>
<dbReference type="Gene3D" id="3.40.630.30">
    <property type="match status" value="1"/>
</dbReference>
<protein>
    <recommendedName>
        <fullName evidence="3">N-acetyltransferase domain-containing protein</fullName>
    </recommendedName>
</protein>
<sequence>MKTSIVRVAQKKDENELMKFLTEASVRSEGLADLIDYFLIMEDEEGEIKATIGIEPYETVGLLRSLVMKSETTAQTDLLYLLQQIFLLAKEKGLSTVYLGSNRKSTLQLFLLMGFQQVDKTELPTFLVEKEHIKNIQSVDNSFFLKYSLE</sequence>
<dbReference type="Proteomes" id="UP000657931">
    <property type="component" value="Unassembled WGS sequence"/>
</dbReference>